<dbReference type="SFLD" id="SFLDS00003">
    <property type="entry name" value="Haloacid_Dehalogenase"/>
    <property type="match status" value="1"/>
</dbReference>
<proteinExistence type="predicted"/>
<dbReference type="EMBL" id="JABEMA010000192">
    <property type="protein sequence ID" value="NNH23772.1"/>
    <property type="molecule type" value="Genomic_DNA"/>
</dbReference>
<keyword evidence="3" id="KW-1185">Reference proteome</keyword>
<dbReference type="PANTHER" id="PTHR43316:SF3">
    <property type="entry name" value="HALOACID DEHALOGENASE, TYPE II (AFU_ORTHOLOGUE AFUA_2G07750)-RELATED"/>
    <property type="match status" value="1"/>
</dbReference>
<dbReference type="SUPFAM" id="SSF56784">
    <property type="entry name" value="HAD-like"/>
    <property type="match status" value="1"/>
</dbReference>
<dbReference type="NCBIfam" id="TIGR01549">
    <property type="entry name" value="HAD-SF-IA-v1"/>
    <property type="match status" value="1"/>
</dbReference>
<accession>A0A849BSH1</accession>
<dbReference type="SFLD" id="SFLDG01129">
    <property type="entry name" value="C1.5:_HAD__Beta-PGM__Phosphata"/>
    <property type="match status" value="1"/>
</dbReference>
<sequence length="234" mass="24866">MAHPLVLLDLDGTLLDHRGSVDRALRAWTARLAPPRAPADLLGAWLAAERRHLPAWRDGTASFAEQRRRRLRDVLPLLGLPVGDDADLDAVFAGYLEAYEAAWTAFDDVEDALAELAGAGLATAVLTNGVEEQQRAKLARLGLAGRVGPLLTAETLGVAKPDPRVFTLACERLGRPPAQVVSVGDDHALDVVAARAAGLRAVHLDRRDEGPAGERARTTTLRGLAALVRDAGPA</sequence>
<dbReference type="InterPro" id="IPR023214">
    <property type="entry name" value="HAD_sf"/>
</dbReference>
<dbReference type="Gene3D" id="3.40.50.1000">
    <property type="entry name" value="HAD superfamily/HAD-like"/>
    <property type="match status" value="1"/>
</dbReference>
<dbReference type="PANTHER" id="PTHR43316">
    <property type="entry name" value="HYDROLASE, HALOACID DELAHOGENASE-RELATED"/>
    <property type="match status" value="1"/>
</dbReference>
<protein>
    <submittedName>
        <fullName evidence="2">HAD family hydrolase</fullName>
    </submittedName>
</protein>
<dbReference type="NCBIfam" id="TIGR01509">
    <property type="entry name" value="HAD-SF-IA-v3"/>
    <property type="match status" value="1"/>
</dbReference>
<dbReference type="InterPro" id="IPR051540">
    <property type="entry name" value="S-2-haloacid_dehalogenase"/>
</dbReference>
<evidence type="ECO:0000313" key="2">
    <source>
        <dbReference type="EMBL" id="NNH23772.1"/>
    </source>
</evidence>
<reference evidence="2 3" key="1">
    <citation type="submission" date="2020-05" db="EMBL/GenBank/DDBJ databases">
        <title>MicrobeNet Type strains.</title>
        <authorList>
            <person name="Nicholson A.C."/>
        </authorList>
    </citation>
    <scope>NUCLEOTIDE SEQUENCE [LARGE SCALE GENOMIC DNA]</scope>
    <source>
        <strain evidence="2 3">JCM 14547</strain>
    </source>
</reference>
<dbReference type="InterPro" id="IPR006439">
    <property type="entry name" value="HAD-SF_hydro_IA"/>
</dbReference>
<dbReference type="Gene3D" id="1.20.120.1600">
    <property type="match status" value="1"/>
</dbReference>
<keyword evidence="1 2" id="KW-0378">Hydrolase</keyword>
<comment type="caution">
    <text evidence="2">The sequence shown here is derived from an EMBL/GenBank/DDBJ whole genome shotgun (WGS) entry which is preliminary data.</text>
</comment>
<dbReference type="Pfam" id="PF00702">
    <property type="entry name" value="Hydrolase"/>
    <property type="match status" value="1"/>
</dbReference>
<evidence type="ECO:0000256" key="1">
    <source>
        <dbReference type="ARBA" id="ARBA00022801"/>
    </source>
</evidence>
<organism evidence="2 3">
    <name type="scientific">Pseudokineococcus marinus</name>
    <dbReference type="NCBI Taxonomy" id="351215"/>
    <lineage>
        <taxon>Bacteria</taxon>
        <taxon>Bacillati</taxon>
        <taxon>Actinomycetota</taxon>
        <taxon>Actinomycetes</taxon>
        <taxon>Kineosporiales</taxon>
        <taxon>Kineosporiaceae</taxon>
        <taxon>Pseudokineococcus</taxon>
    </lineage>
</organism>
<evidence type="ECO:0000313" key="3">
    <source>
        <dbReference type="Proteomes" id="UP000555552"/>
    </source>
</evidence>
<dbReference type="InterPro" id="IPR036412">
    <property type="entry name" value="HAD-like_sf"/>
</dbReference>
<dbReference type="RefSeq" id="WP_171203568.1">
    <property type="nucleotide sequence ID" value="NZ_BAAANP010000018.1"/>
</dbReference>
<dbReference type="PRINTS" id="PR00413">
    <property type="entry name" value="HADHALOGNASE"/>
</dbReference>
<gene>
    <name evidence="2" type="ORF">HLB09_11855</name>
</gene>
<name>A0A849BSH1_9ACTN</name>
<dbReference type="GO" id="GO:0016787">
    <property type="term" value="F:hydrolase activity"/>
    <property type="evidence" value="ECO:0007669"/>
    <property type="project" value="UniProtKB-KW"/>
</dbReference>
<dbReference type="Proteomes" id="UP000555552">
    <property type="component" value="Unassembled WGS sequence"/>
</dbReference>
<dbReference type="AlphaFoldDB" id="A0A849BSH1"/>